<protein>
    <submittedName>
        <fullName evidence="3">PepSY domain-containing protein</fullName>
    </submittedName>
</protein>
<dbReference type="EMBL" id="JAENBO010000001">
    <property type="protein sequence ID" value="MBJ8325631.1"/>
    <property type="molecule type" value="Genomic_DNA"/>
</dbReference>
<gene>
    <name evidence="3" type="ORF">JHK62_02910</name>
</gene>
<evidence type="ECO:0000313" key="3">
    <source>
        <dbReference type="EMBL" id="MBJ8325631.1"/>
    </source>
</evidence>
<sequence length="211" mass="23592">MKQLTKKSLMIGIIAIIVIAAGGYAIANELFDRDSPMEEKVETIFDDEADDVDDDHLESKNDTQKADPSPQTQTVKVDFNSAMKTALAEAKTGFVTDIELGFDNNQPHYEIEIADNNMQKSYIVDANSGQIISSKVENEDDYPISEPKQKITDVITLINKNYPEAQLKDISLDTDYPNQMVYEVTIITDNLEKELTLSADDATILSEKFDD</sequence>
<reference evidence="3 4" key="1">
    <citation type="journal article" date="2021" name="Int. J. Syst. Evol. Microbiol.">
        <title>Streptococcus vicugnae sp. nov., isolated from faeces of alpacas (Vicugna pacos) and cattle (Bos taurus), Streptococcus zalophi sp. nov., and Streptococcus pacificus sp. nov., isolated from respiratory tract of California sea lions (Zalophus californianus).</title>
        <authorList>
            <person name="Volokhov D.V."/>
            <person name="Zagorodnyaya T.A."/>
            <person name="Shen Z."/>
            <person name="Blom J."/>
            <person name="Furtak V.A."/>
            <person name="Eisenberg T."/>
            <person name="Fan P."/>
            <person name="Jeong K.C."/>
            <person name="Gao Y."/>
            <person name="Zhang S."/>
            <person name="Amselle M."/>
        </authorList>
    </citation>
    <scope>NUCLEOTIDE SEQUENCE [LARGE SCALE GENOMIC DNA]</scope>
    <source>
        <strain evidence="3 4">CSL7591</strain>
    </source>
</reference>
<name>A0ABS0ZHZ8_9STRE</name>
<dbReference type="Gene3D" id="3.10.450.40">
    <property type="match status" value="2"/>
</dbReference>
<accession>A0ABS0ZHZ8</accession>
<dbReference type="Pfam" id="PF03413">
    <property type="entry name" value="PepSY"/>
    <property type="match status" value="1"/>
</dbReference>
<feature type="domain" description="PepSY" evidence="2">
    <location>
        <begin position="79"/>
        <end position="134"/>
    </location>
</feature>
<dbReference type="RefSeq" id="WP_199575175.1">
    <property type="nucleotide sequence ID" value="NZ_JAENBO010000001.1"/>
</dbReference>
<evidence type="ECO:0000313" key="4">
    <source>
        <dbReference type="Proteomes" id="UP000653045"/>
    </source>
</evidence>
<feature type="compositionally biased region" description="Acidic residues" evidence="1">
    <location>
        <begin position="46"/>
        <end position="56"/>
    </location>
</feature>
<dbReference type="Proteomes" id="UP000653045">
    <property type="component" value="Unassembled WGS sequence"/>
</dbReference>
<keyword evidence="4" id="KW-1185">Reference proteome</keyword>
<evidence type="ECO:0000256" key="1">
    <source>
        <dbReference type="SAM" id="MobiDB-lite"/>
    </source>
</evidence>
<proteinExistence type="predicted"/>
<feature type="region of interest" description="Disordered" evidence="1">
    <location>
        <begin position="46"/>
        <end position="73"/>
    </location>
</feature>
<comment type="caution">
    <text evidence="3">The sequence shown here is derived from an EMBL/GenBank/DDBJ whole genome shotgun (WGS) entry which is preliminary data.</text>
</comment>
<dbReference type="InterPro" id="IPR025711">
    <property type="entry name" value="PepSY"/>
</dbReference>
<organism evidence="3 4">
    <name type="scientific">Streptococcus pacificus</name>
    <dbReference type="NCBI Taxonomy" id="2740577"/>
    <lineage>
        <taxon>Bacteria</taxon>
        <taxon>Bacillati</taxon>
        <taxon>Bacillota</taxon>
        <taxon>Bacilli</taxon>
        <taxon>Lactobacillales</taxon>
        <taxon>Streptococcaceae</taxon>
        <taxon>Streptococcus</taxon>
    </lineage>
</organism>
<evidence type="ECO:0000259" key="2">
    <source>
        <dbReference type="Pfam" id="PF03413"/>
    </source>
</evidence>